<evidence type="ECO:0000256" key="4">
    <source>
        <dbReference type="ARBA" id="ARBA00022692"/>
    </source>
</evidence>
<dbReference type="UniPathway" id="UPA00705"/>
<comment type="subcellular location">
    <subcellularLocation>
        <location evidence="1">Mitochondrion inner membrane</location>
        <topology evidence="1">Single-pass membrane protein</topology>
    </subcellularLocation>
</comment>
<evidence type="ECO:0000256" key="1">
    <source>
        <dbReference type="ARBA" id="ARBA00004434"/>
    </source>
</evidence>
<dbReference type="Pfam" id="PF02935">
    <property type="entry name" value="COX7C"/>
    <property type="match status" value="1"/>
</dbReference>
<evidence type="ECO:0000256" key="10">
    <source>
        <dbReference type="ARBA" id="ARBA00071004"/>
    </source>
</evidence>
<keyword evidence="6" id="KW-0809">Transit peptide</keyword>
<evidence type="ECO:0000256" key="5">
    <source>
        <dbReference type="ARBA" id="ARBA00022792"/>
    </source>
</evidence>
<accession>A0A8H5DPN7</accession>
<dbReference type="SUPFAM" id="SSF81427">
    <property type="entry name" value="Mitochondrial cytochrome c oxidase subunit VIIc (aka VIIIa)"/>
    <property type="match status" value="1"/>
</dbReference>
<dbReference type="FunFam" id="4.10.49.10:FF:000001">
    <property type="entry name" value="Cytochrome c oxidase subunit 7C"/>
    <property type="match status" value="1"/>
</dbReference>
<organism evidence="12 13">
    <name type="scientific">Fusarium anthophilum</name>
    <dbReference type="NCBI Taxonomy" id="48485"/>
    <lineage>
        <taxon>Eukaryota</taxon>
        <taxon>Fungi</taxon>
        <taxon>Dikarya</taxon>
        <taxon>Ascomycota</taxon>
        <taxon>Pezizomycotina</taxon>
        <taxon>Sordariomycetes</taxon>
        <taxon>Hypocreomycetidae</taxon>
        <taxon>Hypocreales</taxon>
        <taxon>Nectriaceae</taxon>
        <taxon>Fusarium</taxon>
        <taxon>Fusarium fujikuroi species complex</taxon>
    </lineage>
</organism>
<dbReference type="InterPro" id="IPR036636">
    <property type="entry name" value="COX7C/Cox8_sf"/>
</dbReference>
<gene>
    <name evidence="12" type="ORF">FANTH_13537</name>
</gene>
<keyword evidence="5" id="KW-0999">Mitochondrion inner membrane</keyword>
<evidence type="ECO:0000256" key="7">
    <source>
        <dbReference type="ARBA" id="ARBA00022989"/>
    </source>
</evidence>
<reference evidence="12 13" key="1">
    <citation type="journal article" date="2020" name="BMC Genomics">
        <title>Correction to: Identification and distribution of gene clusters required for synthesis of sphingolipid metabolism inhibitors in diverse species of the filamentous fungus Fusarium.</title>
        <authorList>
            <person name="Kim H.S."/>
            <person name="Lohmar J.M."/>
            <person name="Busman M."/>
            <person name="Brown D.W."/>
            <person name="Naumann T.A."/>
            <person name="Divon H.H."/>
            <person name="Lysoe E."/>
            <person name="Uhlig S."/>
            <person name="Proctor R.H."/>
        </authorList>
    </citation>
    <scope>NUCLEOTIDE SEQUENCE [LARGE SCALE GENOMIC DNA]</scope>
    <source>
        <strain evidence="12 13">NRRL 25214</strain>
    </source>
</reference>
<dbReference type="Proteomes" id="UP000573603">
    <property type="component" value="Unassembled WGS sequence"/>
</dbReference>
<comment type="similarity">
    <text evidence="3">Belongs to the cytochrome c oxidase VIIc family.</text>
</comment>
<evidence type="ECO:0000256" key="3">
    <source>
        <dbReference type="ARBA" id="ARBA00010514"/>
    </source>
</evidence>
<keyword evidence="13" id="KW-1185">Reference proteome</keyword>
<evidence type="ECO:0000256" key="8">
    <source>
        <dbReference type="ARBA" id="ARBA00023128"/>
    </source>
</evidence>
<dbReference type="EMBL" id="JABEVY010000491">
    <property type="protein sequence ID" value="KAF5231112.1"/>
    <property type="molecule type" value="Genomic_DNA"/>
</dbReference>
<keyword evidence="9 11" id="KW-0472">Membrane</keyword>
<keyword evidence="4 11" id="KW-0812">Transmembrane</keyword>
<keyword evidence="7 11" id="KW-1133">Transmembrane helix</keyword>
<proteinExistence type="inferred from homology"/>
<dbReference type="GO" id="GO:0045277">
    <property type="term" value="C:respiratory chain complex IV"/>
    <property type="evidence" value="ECO:0007669"/>
    <property type="project" value="InterPro"/>
</dbReference>
<name>A0A8H5DPN7_9HYPO</name>
<dbReference type="GO" id="GO:0006123">
    <property type="term" value="P:mitochondrial electron transport, cytochrome c to oxygen"/>
    <property type="evidence" value="ECO:0007669"/>
    <property type="project" value="InterPro"/>
</dbReference>
<dbReference type="PANTHER" id="PTHR13313:SF0">
    <property type="entry name" value="CYTOCHROME C OXIDASE SUBUNIT 7C, MITOCHONDRIAL"/>
    <property type="match status" value="1"/>
</dbReference>
<evidence type="ECO:0000313" key="13">
    <source>
        <dbReference type="Proteomes" id="UP000573603"/>
    </source>
</evidence>
<evidence type="ECO:0000256" key="9">
    <source>
        <dbReference type="ARBA" id="ARBA00023136"/>
    </source>
</evidence>
<evidence type="ECO:0000256" key="6">
    <source>
        <dbReference type="ARBA" id="ARBA00022946"/>
    </source>
</evidence>
<protein>
    <recommendedName>
        <fullName evidence="10">Cytochrome c oxidase subunit 8, mitochondrial</fullName>
    </recommendedName>
</protein>
<dbReference type="PANTHER" id="PTHR13313">
    <property type="entry name" value="CYTOCHROME C OXIDASE SUBUNIT VIIC"/>
    <property type="match status" value="1"/>
</dbReference>
<comment type="caution">
    <text evidence="12">The sequence shown here is derived from an EMBL/GenBank/DDBJ whole genome shotgun (WGS) entry which is preliminary data.</text>
</comment>
<dbReference type="Gene3D" id="4.10.49.10">
    <property type="entry name" value="Cytochrome c oxidase subunit VIIc"/>
    <property type="match status" value="1"/>
</dbReference>
<evidence type="ECO:0000256" key="11">
    <source>
        <dbReference type="SAM" id="Phobius"/>
    </source>
</evidence>
<sequence>MDCLSRYYIILVLRIPYSLPAESGAVRADVTLQTYDPITADWRFHVSKVQSISTRDLLAFCSPNLRPPSLTSDAIITDTSPSFHLALSTPQRQGTSTSEPLTSSLLLSWPSRTELTLYSLPQMLSRAAARTTTSLVTKRGFQTTRARMSSPYHYPEGAYSNIPFNPRSKWFGLGYWTFMATGFFAPFGIAVYQTYKPQ</sequence>
<dbReference type="InterPro" id="IPR004202">
    <property type="entry name" value="COX7C/Cox8"/>
</dbReference>
<comment type="pathway">
    <text evidence="2">Energy metabolism; oxidative phosphorylation.</text>
</comment>
<dbReference type="AlphaFoldDB" id="A0A8H5DPN7"/>
<evidence type="ECO:0000313" key="12">
    <source>
        <dbReference type="EMBL" id="KAF5231112.1"/>
    </source>
</evidence>
<dbReference type="GO" id="GO:0005743">
    <property type="term" value="C:mitochondrial inner membrane"/>
    <property type="evidence" value="ECO:0007669"/>
    <property type="project" value="UniProtKB-SubCell"/>
</dbReference>
<feature type="transmembrane region" description="Helical" evidence="11">
    <location>
        <begin position="170"/>
        <end position="192"/>
    </location>
</feature>
<evidence type="ECO:0000256" key="2">
    <source>
        <dbReference type="ARBA" id="ARBA00004673"/>
    </source>
</evidence>
<keyword evidence="8" id="KW-0496">Mitochondrion</keyword>